<evidence type="ECO:0000313" key="2">
    <source>
        <dbReference type="EMBL" id="BAD21447.1"/>
    </source>
</evidence>
<protein>
    <submittedName>
        <fullName evidence="2">Uncharacterized protein</fullName>
    </submittedName>
</protein>
<dbReference type="AlphaFoldDB" id="Q6KAI3"/>
<accession>Q6KAI3</accession>
<evidence type="ECO:0000313" key="3">
    <source>
        <dbReference type="Proteomes" id="UP000000763"/>
    </source>
</evidence>
<evidence type="ECO:0000256" key="1">
    <source>
        <dbReference type="SAM" id="MobiDB-lite"/>
    </source>
</evidence>
<gene>
    <name evidence="2" type="primary">OJ1014_H03.10</name>
</gene>
<proteinExistence type="predicted"/>
<dbReference type="Proteomes" id="UP000000763">
    <property type="component" value="Chromosome 2"/>
</dbReference>
<sequence length="78" mass="8329">MVTQEPYASTGYRLQLFRTSDRFVTTRVALAWTGLLDAGGVRCAVRAAVVGAGQGLGGSEPQRISARMPSGPDVYVRE</sequence>
<feature type="region of interest" description="Disordered" evidence="1">
    <location>
        <begin position="56"/>
        <end position="78"/>
    </location>
</feature>
<name>Q6KAI3_ORYSJ</name>
<reference evidence="3" key="2">
    <citation type="journal article" date="2008" name="Nucleic Acids Res.">
        <title>The rice annotation project database (RAP-DB): 2008 update.</title>
        <authorList>
            <consortium name="The rice annotation project (RAP)"/>
        </authorList>
    </citation>
    <scope>GENOME REANNOTATION</scope>
    <source>
        <strain evidence="3">cv. Nipponbare</strain>
    </source>
</reference>
<dbReference type="EMBL" id="AP003980">
    <property type="protein sequence ID" value="BAD21447.1"/>
    <property type="molecule type" value="Genomic_DNA"/>
</dbReference>
<organism evidence="2 3">
    <name type="scientific">Oryza sativa subsp. japonica</name>
    <name type="common">Rice</name>
    <dbReference type="NCBI Taxonomy" id="39947"/>
    <lineage>
        <taxon>Eukaryota</taxon>
        <taxon>Viridiplantae</taxon>
        <taxon>Streptophyta</taxon>
        <taxon>Embryophyta</taxon>
        <taxon>Tracheophyta</taxon>
        <taxon>Spermatophyta</taxon>
        <taxon>Magnoliopsida</taxon>
        <taxon>Liliopsida</taxon>
        <taxon>Poales</taxon>
        <taxon>Poaceae</taxon>
        <taxon>BOP clade</taxon>
        <taxon>Oryzoideae</taxon>
        <taxon>Oryzeae</taxon>
        <taxon>Oryzinae</taxon>
        <taxon>Oryza</taxon>
        <taxon>Oryza sativa</taxon>
    </lineage>
</organism>
<reference evidence="3" key="1">
    <citation type="journal article" date="2005" name="Nature">
        <title>The map-based sequence of the rice genome.</title>
        <authorList>
            <consortium name="International rice genome sequencing project (IRGSP)"/>
            <person name="Matsumoto T."/>
            <person name="Wu J."/>
            <person name="Kanamori H."/>
            <person name="Katayose Y."/>
            <person name="Fujisawa M."/>
            <person name="Namiki N."/>
            <person name="Mizuno H."/>
            <person name="Yamamoto K."/>
            <person name="Antonio B.A."/>
            <person name="Baba T."/>
            <person name="Sakata K."/>
            <person name="Nagamura Y."/>
            <person name="Aoki H."/>
            <person name="Arikawa K."/>
            <person name="Arita K."/>
            <person name="Bito T."/>
            <person name="Chiden Y."/>
            <person name="Fujitsuka N."/>
            <person name="Fukunaka R."/>
            <person name="Hamada M."/>
            <person name="Harada C."/>
            <person name="Hayashi A."/>
            <person name="Hijishita S."/>
            <person name="Honda M."/>
            <person name="Hosokawa S."/>
            <person name="Ichikawa Y."/>
            <person name="Idonuma A."/>
            <person name="Iijima M."/>
            <person name="Ikeda M."/>
            <person name="Ikeno M."/>
            <person name="Ito K."/>
            <person name="Ito S."/>
            <person name="Ito T."/>
            <person name="Ito Y."/>
            <person name="Ito Y."/>
            <person name="Iwabuchi A."/>
            <person name="Kamiya K."/>
            <person name="Karasawa W."/>
            <person name="Kurita K."/>
            <person name="Katagiri S."/>
            <person name="Kikuta A."/>
            <person name="Kobayashi H."/>
            <person name="Kobayashi N."/>
            <person name="Machita K."/>
            <person name="Maehara T."/>
            <person name="Masukawa M."/>
            <person name="Mizubayashi T."/>
            <person name="Mukai Y."/>
            <person name="Nagasaki H."/>
            <person name="Nagata Y."/>
            <person name="Naito S."/>
            <person name="Nakashima M."/>
            <person name="Nakama Y."/>
            <person name="Nakamichi Y."/>
            <person name="Nakamura M."/>
            <person name="Meguro A."/>
            <person name="Negishi M."/>
            <person name="Ohta I."/>
            <person name="Ohta T."/>
            <person name="Okamoto M."/>
            <person name="Ono N."/>
            <person name="Saji S."/>
            <person name="Sakaguchi M."/>
            <person name="Sakai K."/>
            <person name="Shibata M."/>
            <person name="Shimokawa T."/>
            <person name="Song J."/>
            <person name="Takazaki Y."/>
            <person name="Terasawa K."/>
            <person name="Tsugane M."/>
            <person name="Tsuji K."/>
            <person name="Ueda S."/>
            <person name="Waki K."/>
            <person name="Yamagata H."/>
            <person name="Yamamoto M."/>
            <person name="Yamamoto S."/>
            <person name="Yamane H."/>
            <person name="Yoshiki S."/>
            <person name="Yoshihara R."/>
            <person name="Yukawa K."/>
            <person name="Zhong H."/>
            <person name="Yano M."/>
            <person name="Yuan Q."/>
            <person name="Ouyang S."/>
            <person name="Liu J."/>
            <person name="Jones K.M."/>
            <person name="Gansberger K."/>
            <person name="Moffat K."/>
            <person name="Hill J."/>
            <person name="Bera J."/>
            <person name="Fadrosh D."/>
            <person name="Jin S."/>
            <person name="Johri S."/>
            <person name="Kim M."/>
            <person name="Overton L."/>
            <person name="Reardon M."/>
            <person name="Tsitrin T."/>
            <person name="Vuong H."/>
            <person name="Weaver B."/>
            <person name="Ciecko A."/>
            <person name="Tallon L."/>
            <person name="Jackson J."/>
            <person name="Pai G."/>
            <person name="Aken S.V."/>
            <person name="Utterback T."/>
            <person name="Reidmuller S."/>
            <person name="Feldblyum T."/>
            <person name="Hsiao J."/>
            <person name="Zismann V."/>
            <person name="Iobst S."/>
            <person name="de Vazeille A.R."/>
            <person name="Buell C.R."/>
            <person name="Ying K."/>
            <person name="Li Y."/>
            <person name="Lu T."/>
            <person name="Huang Y."/>
            <person name="Zhao Q."/>
            <person name="Feng Q."/>
            <person name="Zhang L."/>
            <person name="Zhu J."/>
            <person name="Weng Q."/>
            <person name="Mu J."/>
            <person name="Lu Y."/>
            <person name="Fan D."/>
            <person name="Liu Y."/>
            <person name="Guan J."/>
            <person name="Zhang Y."/>
            <person name="Yu S."/>
            <person name="Liu X."/>
            <person name="Zhang Y."/>
            <person name="Hong G."/>
            <person name="Han B."/>
            <person name="Choisne N."/>
            <person name="Demange N."/>
            <person name="Orjeda G."/>
            <person name="Samain S."/>
            <person name="Cattolico L."/>
            <person name="Pelletier E."/>
            <person name="Couloux A."/>
            <person name="Segurens B."/>
            <person name="Wincker P."/>
            <person name="D'Hont A."/>
            <person name="Scarpelli C."/>
            <person name="Weissenbach J."/>
            <person name="Salanoubat M."/>
            <person name="Quetier F."/>
            <person name="Yu Y."/>
            <person name="Kim H.R."/>
            <person name="Rambo T."/>
            <person name="Currie J."/>
            <person name="Collura K."/>
            <person name="Luo M."/>
            <person name="Yang T."/>
            <person name="Ammiraju J.S.S."/>
            <person name="Engler F."/>
            <person name="Soderlund C."/>
            <person name="Wing R.A."/>
            <person name="Palmer L.E."/>
            <person name="de la Bastide M."/>
            <person name="Spiegel L."/>
            <person name="Nascimento L."/>
            <person name="Zutavern T."/>
            <person name="O'Shaughnessy A."/>
            <person name="Dike S."/>
            <person name="Dedhia N."/>
            <person name="Preston R."/>
            <person name="Balija V."/>
            <person name="McCombie W.R."/>
            <person name="Chow T."/>
            <person name="Chen H."/>
            <person name="Chung M."/>
            <person name="Chen C."/>
            <person name="Shaw J."/>
            <person name="Wu H."/>
            <person name="Hsiao K."/>
            <person name="Chao Y."/>
            <person name="Chu M."/>
            <person name="Cheng C."/>
            <person name="Hour A."/>
            <person name="Lee P."/>
            <person name="Lin S."/>
            <person name="Lin Y."/>
            <person name="Liou J."/>
            <person name="Liu S."/>
            <person name="Hsing Y."/>
            <person name="Raghuvanshi S."/>
            <person name="Mohanty A."/>
            <person name="Bharti A.K."/>
            <person name="Gaur A."/>
            <person name="Gupta V."/>
            <person name="Kumar D."/>
            <person name="Ravi V."/>
            <person name="Vij S."/>
            <person name="Kapur A."/>
            <person name="Khurana P."/>
            <person name="Khurana P."/>
            <person name="Khurana J.P."/>
            <person name="Tyagi A.K."/>
            <person name="Gaikwad K."/>
            <person name="Singh A."/>
            <person name="Dalal V."/>
            <person name="Srivastava S."/>
            <person name="Dixit A."/>
            <person name="Pal A.K."/>
            <person name="Ghazi I.A."/>
            <person name="Yadav M."/>
            <person name="Pandit A."/>
            <person name="Bhargava A."/>
            <person name="Sureshbabu K."/>
            <person name="Batra K."/>
            <person name="Sharma T.R."/>
            <person name="Mohapatra T."/>
            <person name="Singh N.K."/>
            <person name="Messing J."/>
            <person name="Nelson A.B."/>
            <person name="Fuks G."/>
            <person name="Kavchok S."/>
            <person name="Keizer G."/>
            <person name="Linton E."/>
            <person name="Llaca V."/>
            <person name="Song R."/>
            <person name="Tanyolac B."/>
            <person name="Young S."/>
            <person name="Ho-Il K."/>
            <person name="Hahn J.H."/>
            <person name="Sangsakoo G."/>
            <person name="Vanavichit A."/>
            <person name="de Mattos Luiz.A.T."/>
            <person name="Zimmer P.D."/>
            <person name="Malone G."/>
            <person name="Dellagostin O."/>
            <person name="de Oliveira A.C."/>
            <person name="Bevan M."/>
            <person name="Bancroft I."/>
            <person name="Minx P."/>
            <person name="Cordum H."/>
            <person name="Wilson R."/>
            <person name="Cheng Z."/>
            <person name="Jin W."/>
            <person name="Jiang J."/>
            <person name="Leong S.A."/>
            <person name="Iwama H."/>
            <person name="Gojobori T."/>
            <person name="Itoh T."/>
            <person name="Niimura Y."/>
            <person name="Fujii Y."/>
            <person name="Habara T."/>
            <person name="Sakai H."/>
            <person name="Sato Y."/>
            <person name="Wilson G."/>
            <person name="Kumar K."/>
            <person name="McCouch S."/>
            <person name="Juretic N."/>
            <person name="Hoen D."/>
            <person name="Wright S."/>
            <person name="Bruskiewich R."/>
            <person name="Bureau T."/>
            <person name="Miyao A."/>
            <person name="Hirochika H."/>
            <person name="Nishikawa T."/>
            <person name="Kadowaki K."/>
            <person name="Sugiura M."/>
            <person name="Burr B."/>
            <person name="Sasaki T."/>
        </authorList>
    </citation>
    <scope>NUCLEOTIDE SEQUENCE [LARGE SCALE GENOMIC DNA]</scope>
    <source>
        <strain evidence="3">cv. Nipponbare</strain>
    </source>
</reference>